<proteinExistence type="predicted"/>
<keyword evidence="1" id="KW-0812">Transmembrane</keyword>
<feature type="domain" description="EccD-like transmembrane" evidence="2">
    <location>
        <begin position="2"/>
        <end position="94"/>
    </location>
</feature>
<feature type="transmembrane region" description="Helical" evidence="1">
    <location>
        <begin position="32"/>
        <end position="51"/>
    </location>
</feature>
<evidence type="ECO:0000313" key="4">
    <source>
        <dbReference type="Proteomes" id="UP001049518"/>
    </source>
</evidence>
<evidence type="ECO:0000256" key="1">
    <source>
        <dbReference type="SAM" id="Phobius"/>
    </source>
</evidence>
<keyword evidence="1" id="KW-1133">Transmembrane helix</keyword>
<organism evidence="3 4">
    <name type="scientific">Actinomadura graeca</name>
    <dbReference type="NCBI Taxonomy" id="2750812"/>
    <lineage>
        <taxon>Bacteria</taxon>
        <taxon>Bacillati</taxon>
        <taxon>Actinomycetota</taxon>
        <taxon>Actinomycetes</taxon>
        <taxon>Streptosporangiales</taxon>
        <taxon>Thermomonosporaceae</taxon>
        <taxon>Actinomadura</taxon>
    </lineage>
</organism>
<evidence type="ECO:0000259" key="2">
    <source>
        <dbReference type="Pfam" id="PF19053"/>
    </source>
</evidence>
<dbReference type="EMBL" id="CP059572">
    <property type="protein sequence ID" value="QXJ27049.1"/>
    <property type="molecule type" value="Genomic_DNA"/>
</dbReference>
<feature type="transmembrane region" description="Helical" evidence="1">
    <location>
        <begin position="72"/>
        <end position="92"/>
    </location>
</feature>
<dbReference type="Proteomes" id="UP001049518">
    <property type="component" value="Chromosome"/>
</dbReference>
<accession>A0ABX8R999</accession>
<keyword evidence="4" id="KW-1185">Reference proteome</keyword>
<gene>
    <name evidence="3" type="ORF">AGRA3207_007259</name>
</gene>
<dbReference type="Pfam" id="PF19053">
    <property type="entry name" value="EccD"/>
    <property type="match status" value="1"/>
</dbReference>
<dbReference type="InterPro" id="IPR044049">
    <property type="entry name" value="EccD_transm"/>
</dbReference>
<feature type="transmembrane region" description="Helical" evidence="1">
    <location>
        <begin position="7"/>
        <end position="26"/>
    </location>
</feature>
<dbReference type="RefSeq" id="WP_231331886.1">
    <property type="nucleotide sequence ID" value="NZ_CP059572.1"/>
</dbReference>
<reference evidence="3" key="1">
    <citation type="submission" date="2020-07" db="EMBL/GenBank/DDBJ databases">
        <authorList>
            <person name="Tarantini F.S."/>
            <person name="Hong K.W."/>
            <person name="Chan K.G."/>
        </authorList>
    </citation>
    <scope>NUCLEOTIDE SEQUENCE</scope>
    <source>
        <strain evidence="3">32-07</strain>
    </source>
</reference>
<sequence>MSGAWTRLTVILPACYGLGLYVVHWVKDRPAATGAVLALLVALTGLFLVGAERMPGKRLLPYWGRAADLAESAVSIALPVLTLAVLHSYGWARAFGD</sequence>
<name>A0ABX8R999_9ACTN</name>
<evidence type="ECO:0000313" key="3">
    <source>
        <dbReference type="EMBL" id="QXJ27049.1"/>
    </source>
</evidence>
<protein>
    <recommendedName>
        <fullName evidence="2">EccD-like transmembrane domain-containing protein</fullName>
    </recommendedName>
</protein>
<keyword evidence="1" id="KW-0472">Membrane</keyword>